<name>A0A511NHC3_9FLAO</name>
<sequence>MKKLEIACFNLESALIAAKSEADRIELCADASSGGITPNFEDIQTLRKATNKEIMVMIRPRGGDFCYSDQEYEQMKSEIIQLKNFRIDGFVFGILNEDNEIDFERNQKLIELARPFPCTFHRAFDRTSNEVNSLETVIKLGFTTILTSGLNRSVDYGKISLKTLVELSENRITIMPGGGLRSINIEEINSFTNASYFHSSAVIDDSGIADLKEINRLKSLIHSEK</sequence>
<comment type="similarity">
    <text evidence="1 2">Belongs to the CutC family.</text>
</comment>
<dbReference type="OrthoDB" id="9815677at2"/>
<organism evidence="3 4">
    <name type="scientific">Empedobacter brevis NBRC 14943 = ATCC 43319</name>
    <dbReference type="NCBI Taxonomy" id="1218108"/>
    <lineage>
        <taxon>Bacteria</taxon>
        <taxon>Pseudomonadati</taxon>
        <taxon>Bacteroidota</taxon>
        <taxon>Flavobacteriia</taxon>
        <taxon>Flavobacteriales</taxon>
        <taxon>Weeksellaceae</taxon>
        <taxon>Empedobacter</taxon>
    </lineage>
</organism>
<dbReference type="HAMAP" id="MF_00795">
    <property type="entry name" value="CutC"/>
    <property type="match status" value="1"/>
</dbReference>
<dbReference type="STRING" id="1218108.GCA_000382425_02144"/>
<gene>
    <name evidence="2 3" type="primary">cutC</name>
    <name evidence="3" type="ORF">EB1_19920</name>
</gene>
<dbReference type="GeneID" id="84650296"/>
<dbReference type="InterPro" id="IPR036822">
    <property type="entry name" value="CutC-like_dom_sf"/>
</dbReference>
<comment type="caution">
    <text evidence="2">Once thought to be involved in copper homeostasis, experiments in E.coli have shown this is not the case.</text>
</comment>
<dbReference type="InterPro" id="IPR005627">
    <property type="entry name" value="CutC-like"/>
</dbReference>
<reference evidence="3 4" key="1">
    <citation type="submission" date="2019-07" db="EMBL/GenBank/DDBJ databases">
        <title>Whole genome shotgun sequence of Empedobacter brevis NBRC 14943.</title>
        <authorList>
            <person name="Hosoyama A."/>
            <person name="Uohara A."/>
            <person name="Ohji S."/>
            <person name="Ichikawa N."/>
        </authorList>
    </citation>
    <scope>NUCLEOTIDE SEQUENCE [LARGE SCALE GENOMIC DNA]</scope>
    <source>
        <strain evidence="3 4">NBRC 14943</strain>
    </source>
</reference>
<dbReference type="RefSeq" id="WP_019975631.1">
    <property type="nucleotide sequence ID" value="NZ_BJXC01000013.1"/>
</dbReference>
<dbReference type="Pfam" id="PF03932">
    <property type="entry name" value="CutC"/>
    <property type="match status" value="1"/>
</dbReference>
<dbReference type="GO" id="GO:0005507">
    <property type="term" value="F:copper ion binding"/>
    <property type="evidence" value="ECO:0007669"/>
    <property type="project" value="TreeGrafter"/>
</dbReference>
<comment type="subcellular location">
    <subcellularLocation>
        <location evidence="2">Cytoplasm</location>
    </subcellularLocation>
</comment>
<protein>
    <recommendedName>
        <fullName evidence="2">PF03932 family protein CutC</fullName>
    </recommendedName>
</protein>
<dbReference type="AlphaFoldDB" id="A0A511NHC3"/>
<proteinExistence type="inferred from homology"/>
<dbReference type="GO" id="GO:0005737">
    <property type="term" value="C:cytoplasm"/>
    <property type="evidence" value="ECO:0007669"/>
    <property type="project" value="UniProtKB-SubCell"/>
</dbReference>
<evidence type="ECO:0000313" key="3">
    <source>
        <dbReference type="EMBL" id="GEM52202.1"/>
    </source>
</evidence>
<evidence type="ECO:0000256" key="1">
    <source>
        <dbReference type="ARBA" id="ARBA00007768"/>
    </source>
</evidence>
<accession>A0A511NHC3</accession>
<dbReference type="Proteomes" id="UP000321245">
    <property type="component" value="Unassembled WGS sequence"/>
</dbReference>
<evidence type="ECO:0000256" key="2">
    <source>
        <dbReference type="HAMAP-Rule" id="MF_00795"/>
    </source>
</evidence>
<keyword evidence="2" id="KW-0963">Cytoplasm</keyword>
<comment type="caution">
    <text evidence="3">The sequence shown here is derived from an EMBL/GenBank/DDBJ whole genome shotgun (WGS) entry which is preliminary data.</text>
</comment>
<keyword evidence="4" id="KW-1185">Reference proteome</keyword>
<dbReference type="SUPFAM" id="SSF110395">
    <property type="entry name" value="CutC-like"/>
    <property type="match status" value="1"/>
</dbReference>
<dbReference type="Gene3D" id="3.20.20.380">
    <property type="entry name" value="Copper homeostasis (CutC) domain"/>
    <property type="match status" value="1"/>
</dbReference>
<dbReference type="EMBL" id="BJXC01000013">
    <property type="protein sequence ID" value="GEM52202.1"/>
    <property type="molecule type" value="Genomic_DNA"/>
</dbReference>
<dbReference type="PANTHER" id="PTHR12598">
    <property type="entry name" value="COPPER HOMEOSTASIS PROTEIN CUTC"/>
    <property type="match status" value="1"/>
</dbReference>
<evidence type="ECO:0000313" key="4">
    <source>
        <dbReference type="Proteomes" id="UP000321245"/>
    </source>
</evidence>
<dbReference type="PANTHER" id="PTHR12598:SF0">
    <property type="entry name" value="COPPER HOMEOSTASIS PROTEIN CUTC HOMOLOG"/>
    <property type="match status" value="1"/>
</dbReference>